<keyword evidence="2" id="KW-1185">Reference proteome</keyword>
<sequence length="108" mass="11540">MPEGFSVDLAALQQAAEGVTDTLNTLATKKVSDIDADKSAFGHDKLGGTVSDFCERWQIGVEHLAKDGQEVADRLNMSVNAYTHVERTAHANMQGILQQSTGPDPAAQ</sequence>
<evidence type="ECO:0000313" key="1">
    <source>
        <dbReference type="EMBL" id="TCO62992.1"/>
    </source>
</evidence>
<reference evidence="1 2" key="1">
    <citation type="submission" date="2019-03" db="EMBL/GenBank/DDBJ databases">
        <title>Genomic Encyclopedia of Type Strains, Phase IV (KMG-IV): sequencing the most valuable type-strain genomes for metagenomic binning, comparative biology and taxonomic classification.</title>
        <authorList>
            <person name="Goeker M."/>
        </authorList>
    </citation>
    <scope>NUCLEOTIDE SEQUENCE [LARGE SCALE GENOMIC DNA]</scope>
    <source>
        <strain evidence="1 2">DSM 45934</strain>
    </source>
</reference>
<dbReference type="EMBL" id="SLWS01000002">
    <property type="protein sequence ID" value="TCO62992.1"/>
    <property type="molecule type" value="Genomic_DNA"/>
</dbReference>
<organism evidence="1 2">
    <name type="scientific">Actinocrispum wychmicini</name>
    <dbReference type="NCBI Taxonomy" id="1213861"/>
    <lineage>
        <taxon>Bacteria</taxon>
        <taxon>Bacillati</taxon>
        <taxon>Actinomycetota</taxon>
        <taxon>Actinomycetes</taxon>
        <taxon>Pseudonocardiales</taxon>
        <taxon>Pseudonocardiaceae</taxon>
        <taxon>Actinocrispum</taxon>
    </lineage>
</organism>
<proteinExistence type="predicted"/>
<dbReference type="AlphaFoldDB" id="A0A4R2JVB1"/>
<protein>
    <recommendedName>
        <fullName evidence="3">Excreted virulence factor EspC (Type VII ESX diderm)</fullName>
    </recommendedName>
</protein>
<name>A0A4R2JVB1_9PSEU</name>
<comment type="caution">
    <text evidence="1">The sequence shown here is derived from an EMBL/GenBank/DDBJ whole genome shotgun (WGS) entry which is preliminary data.</text>
</comment>
<dbReference type="Proteomes" id="UP000295680">
    <property type="component" value="Unassembled WGS sequence"/>
</dbReference>
<dbReference type="OrthoDB" id="3262422at2"/>
<gene>
    <name evidence="1" type="ORF">EV192_1021136</name>
</gene>
<dbReference type="RefSeq" id="WP_132115147.1">
    <property type="nucleotide sequence ID" value="NZ_SLWS01000002.1"/>
</dbReference>
<accession>A0A4R2JVB1</accession>
<evidence type="ECO:0008006" key="3">
    <source>
        <dbReference type="Google" id="ProtNLM"/>
    </source>
</evidence>
<evidence type="ECO:0000313" key="2">
    <source>
        <dbReference type="Proteomes" id="UP000295680"/>
    </source>
</evidence>